<comment type="caution">
    <text evidence="1">The sequence shown here is derived from an EMBL/GenBank/DDBJ whole genome shotgun (WGS) entry which is preliminary data.</text>
</comment>
<dbReference type="RefSeq" id="WP_066541244.1">
    <property type="nucleotide sequence ID" value="NZ_JAOBYP010000004.1"/>
</dbReference>
<keyword evidence="2" id="KW-1185">Reference proteome</keyword>
<dbReference type="OrthoDB" id="8999727at2"/>
<name>A0A2A7UQE2_COMTR</name>
<dbReference type="EMBL" id="PDEA01000001">
    <property type="protein sequence ID" value="PEH87391.1"/>
    <property type="molecule type" value="Genomic_DNA"/>
</dbReference>
<organism evidence="1 2">
    <name type="scientific">Comamonas terrigena</name>
    <dbReference type="NCBI Taxonomy" id="32013"/>
    <lineage>
        <taxon>Bacteria</taxon>
        <taxon>Pseudomonadati</taxon>
        <taxon>Pseudomonadota</taxon>
        <taxon>Betaproteobacteria</taxon>
        <taxon>Burkholderiales</taxon>
        <taxon>Comamonadaceae</taxon>
        <taxon>Comamonas</taxon>
    </lineage>
</organism>
<accession>A0A2A7UQE2</accession>
<dbReference type="AlphaFoldDB" id="A0A2A7UQE2"/>
<evidence type="ECO:0000313" key="2">
    <source>
        <dbReference type="Proteomes" id="UP000220246"/>
    </source>
</evidence>
<gene>
    <name evidence="1" type="ORF">CRM82_01075</name>
</gene>
<dbReference type="STRING" id="1219032.GCA_001515545_03768"/>
<evidence type="ECO:0000313" key="1">
    <source>
        <dbReference type="EMBL" id="PEH87391.1"/>
    </source>
</evidence>
<protein>
    <submittedName>
        <fullName evidence="1">Uncharacterized protein</fullName>
    </submittedName>
</protein>
<dbReference type="Proteomes" id="UP000220246">
    <property type="component" value="Unassembled WGS sequence"/>
</dbReference>
<proteinExistence type="predicted"/>
<sequence>MTFSELLEAVRGAYTDTLSQAVQQQACHVEPALRTADGALATEGELGLPCRLDAIVQQDGNSLTVDARSRLQFDPVQLQLAGTAVTMVPFTWDWLQLEVQGLGRDRVAHTLQDWFWQGFDAEDQNALAADGLYGVLHFLSDLQPAGEGWRSAVDLGSAPAEALEELLWRLSDAGATQVALG</sequence>
<reference evidence="2" key="1">
    <citation type="submission" date="2017-09" db="EMBL/GenBank/DDBJ databases">
        <title>FDA dAtabase for Regulatory Grade micrObial Sequences (FDA-ARGOS): Supporting development and validation of Infectious Disease Dx tests.</title>
        <authorList>
            <person name="Minogue T."/>
            <person name="Wolcott M."/>
            <person name="Wasieloski L."/>
            <person name="Aguilar W."/>
            <person name="Moore D."/>
            <person name="Tallon L."/>
            <person name="Sadzewicz L."/>
            <person name="Ott S."/>
            <person name="Zhao X."/>
            <person name="Nagaraj S."/>
            <person name="Vavikolanu K."/>
            <person name="Aluvathingal J."/>
            <person name="Nadendla S."/>
            <person name="Sichtig H."/>
        </authorList>
    </citation>
    <scope>NUCLEOTIDE SEQUENCE [LARGE SCALE GENOMIC DNA]</scope>
    <source>
        <strain evidence="2">FDAARGOS_394</strain>
    </source>
</reference>
<dbReference type="GeneID" id="80803329"/>